<gene>
    <name evidence="4" type="primary">rplU</name>
    <name evidence="6" type="ORF">PYTT_0491</name>
</gene>
<dbReference type="NCBIfam" id="TIGR00061">
    <property type="entry name" value="L21"/>
    <property type="match status" value="1"/>
</dbReference>
<dbReference type="PANTHER" id="PTHR21349:SF0">
    <property type="entry name" value="LARGE RIBOSOMAL SUBUNIT PROTEIN BL21M"/>
    <property type="match status" value="1"/>
</dbReference>
<evidence type="ECO:0000313" key="6">
    <source>
        <dbReference type="EMBL" id="SEH75762.1"/>
    </source>
</evidence>
<comment type="function">
    <text evidence="4 5">This protein binds to 23S rRNA in the presence of protein L20.</text>
</comment>
<dbReference type="PANTHER" id="PTHR21349">
    <property type="entry name" value="50S RIBOSOMAL PROTEIN L21"/>
    <property type="match status" value="1"/>
</dbReference>
<dbReference type="RefSeq" id="WP_067776420.1">
    <property type="nucleotide sequence ID" value="NZ_LIGX01000028.1"/>
</dbReference>
<dbReference type="GO" id="GO:0003735">
    <property type="term" value="F:structural constituent of ribosome"/>
    <property type="evidence" value="ECO:0007669"/>
    <property type="project" value="InterPro"/>
</dbReference>
<name>A0A1C7PBG7_9BACT</name>
<dbReference type="InterPro" id="IPR036164">
    <property type="entry name" value="bL21-like_sf"/>
</dbReference>
<keyword evidence="7" id="KW-1185">Reference proteome</keyword>
<dbReference type="GO" id="GO:1990904">
    <property type="term" value="C:ribonucleoprotein complex"/>
    <property type="evidence" value="ECO:0007669"/>
    <property type="project" value="UniProtKB-KW"/>
</dbReference>
<dbReference type="InterPro" id="IPR001787">
    <property type="entry name" value="Ribosomal_bL21"/>
</dbReference>
<dbReference type="SUPFAM" id="SSF141091">
    <property type="entry name" value="L21p-like"/>
    <property type="match status" value="1"/>
</dbReference>
<reference evidence="7" key="1">
    <citation type="submission" date="2016-09" db="EMBL/GenBank/DDBJ databases">
        <authorList>
            <person name="Koehorst J."/>
        </authorList>
    </citation>
    <scope>NUCLEOTIDE SEQUENCE [LARGE SCALE GENOMIC DNA]</scope>
</reference>
<keyword evidence="3 4" id="KW-0687">Ribonucleoprotein</keyword>
<dbReference type="InterPro" id="IPR028909">
    <property type="entry name" value="bL21-like"/>
</dbReference>
<keyword evidence="4 5" id="KW-0694">RNA-binding</keyword>
<comment type="subunit">
    <text evidence="4">Part of the 50S ribosomal subunit. Contacts protein L20.</text>
</comment>
<dbReference type="OrthoDB" id="9813334at2"/>
<sequence length="106" mass="11343">MAYAVFKTGGKQYRVQVGDVLTVDRIATLAQDREATFDQVLLVEADGTTKIGTPTVSGATVTAKVLDAAARGAKGVAFKFKRRKGFHKKKGFRAALTKIEITAIKG</sequence>
<keyword evidence="4 5" id="KW-0699">rRNA-binding</keyword>
<dbReference type="KEGG" id="agl:PYTT_0491"/>
<comment type="similarity">
    <text evidence="1 4 5">Belongs to the bacterial ribosomal protein bL21 family.</text>
</comment>
<accession>A0A1C7PBG7</accession>
<evidence type="ECO:0000256" key="4">
    <source>
        <dbReference type="HAMAP-Rule" id="MF_01363"/>
    </source>
</evidence>
<protein>
    <recommendedName>
        <fullName evidence="4">Large ribosomal subunit protein bL21</fullName>
    </recommendedName>
</protein>
<dbReference type="GO" id="GO:0005840">
    <property type="term" value="C:ribosome"/>
    <property type="evidence" value="ECO:0007669"/>
    <property type="project" value="UniProtKB-KW"/>
</dbReference>
<dbReference type="PATRIC" id="fig|1679444.3.peg.809"/>
<evidence type="ECO:0000256" key="1">
    <source>
        <dbReference type="ARBA" id="ARBA00008563"/>
    </source>
</evidence>
<dbReference type="Pfam" id="PF00829">
    <property type="entry name" value="Ribosomal_L21p"/>
    <property type="match status" value="1"/>
</dbReference>
<dbReference type="STRING" id="1679444.PYTT_0491"/>
<evidence type="ECO:0000256" key="3">
    <source>
        <dbReference type="ARBA" id="ARBA00023274"/>
    </source>
</evidence>
<keyword evidence="2 4" id="KW-0689">Ribosomal protein</keyword>
<organism evidence="6 7">
    <name type="scientific">Akkermansia glycaniphila</name>
    <dbReference type="NCBI Taxonomy" id="1679444"/>
    <lineage>
        <taxon>Bacteria</taxon>
        <taxon>Pseudomonadati</taxon>
        <taxon>Verrucomicrobiota</taxon>
        <taxon>Verrucomicrobiia</taxon>
        <taxon>Verrucomicrobiales</taxon>
        <taxon>Akkermansiaceae</taxon>
        <taxon>Akkermansia</taxon>
    </lineage>
</organism>
<dbReference type="GO" id="GO:0006412">
    <property type="term" value="P:translation"/>
    <property type="evidence" value="ECO:0007669"/>
    <property type="project" value="UniProtKB-UniRule"/>
</dbReference>
<evidence type="ECO:0000313" key="7">
    <source>
        <dbReference type="Proteomes" id="UP000176204"/>
    </source>
</evidence>
<dbReference type="EMBL" id="LT629973">
    <property type="protein sequence ID" value="SEH75762.1"/>
    <property type="molecule type" value="Genomic_DNA"/>
</dbReference>
<proteinExistence type="inferred from homology"/>
<dbReference type="GO" id="GO:0005737">
    <property type="term" value="C:cytoplasm"/>
    <property type="evidence" value="ECO:0007669"/>
    <property type="project" value="UniProtKB-ARBA"/>
</dbReference>
<dbReference type="GO" id="GO:0019843">
    <property type="term" value="F:rRNA binding"/>
    <property type="evidence" value="ECO:0007669"/>
    <property type="project" value="UniProtKB-UniRule"/>
</dbReference>
<dbReference type="HAMAP" id="MF_01363">
    <property type="entry name" value="Ribosomal_bL21"/>
    <property type="match status" value="1"/>
</dbReference>
<evidence type="ECO:0000256" key="2">
    <source>
        <dbReference type="ARBA" id="ARBA00022980"/>
    </source>
</evidence>
<evidence type="ECO:0000256" key="5">
    <source>
        <dbReference type="RuleBase" id="RU000562"/>
    </source>
</evidence>
<dbReference type="Proteomes" id="UP000176204">
    <property type="component" value="Chromosome I"/>
</dbReference>
<dbReference type="AlphaFoldDB" id="A0A1C7PBG7"/>